<dbReference type="AlphaFoldDB" id="A0A5B9I482"/>
<dbReference type="NCBIfam" id="TIGR03897">
    <property type="entry name" value="lanti_2_LanM"/>
    <property type="match status" value="1"/>
</dbReference>
<dbReference type="InterPro" id="IPR025410">
    <property type="entry name" value="Lant_dehyd"/>
</dbReference>
<dbReference type="InterPro" id="IPR007822">
    <property type="entry name" value="LANC-like"/>
</dbReference>
<dbReference type="EMBL" id="CP042875">
    <property type="protein sequence ID" value="QEF20360.1"/>
    <property type="molecule type" value="Genomic_DNA"/>
</dbReference>
<dbReference type="InterPro" id="IPR012341">
    <property type="entry name" value="6hp_glycosidase-like_sf"/>
</dbReference>
<name>A0A5B9I482_BACCE</name>
<dbReference type="Pfam" id="PF13575">
    <property type="entry name" value="DUF4135"/>
    <property type="match status" value="1"/>
</dbReference>
<dbReference type="Gene3D" id="1.50.10.10">
    <property type="match status" value="1"/>
</dbReference>
<organism evidence="2">
    <name type="scientific">Bacillus cereus</name>
    <dbReference type="NCBI Taxonomy" id="1396"/>
    <lineage>
        <taxon>Bacteria</taxon>
        <taxon>Bacillati</taxon>
        <taxon>Bacillota</taxon>
        <taxon>Bacilli</taxon>
        <taxon>Bacillales</taxon>
        <taxon>Bacillaceae</taxon>
        <taxon>Bacillus</taxon>
        <taxon>Bacillus cereus group</taxon>
    </lineage>
</organism>
<gene>
    <name evidence="2" type="primary">lanM</name>
    <name evidence="2" type="ORF">FRY47_29165</name>
</gene>
<dbReference type="CDD" id="cd04792">
    <property type="entry name" value="LanM-like"/>
    <property type="match status" value="1"/>
</dbReference>
<reference evidence="2" key="1">
    <citation type="submission" date="2019-08" db="EMBL/GenBank/DDBJ databases">
        <title>Antibiosis Participates in the Biocontrol of Bucillus cereus 0-9 Against Rice Sheath Blight.</title>
        <authorList>
            <person name="Wang G."/>
            <person name="Liu F."/>
        </authorList>
    </citation>
    <scope>NUCLEOTIDE SEQUENCE</scope>
    <source>
        <strain evidence="2">09</strain>
        <plasmid evidence="2">unnamed1</plasmid>
    </source>
</reference>
<dbReference type="SUPFAM" id="SSF158745">
    <property type="entry name" value="LanC-like"/>
    <property type="match status" value="1"/>
</dbReference>
<accession>A0A5B9I482</accession>
<dbReference type="RefSeq" id="WP_168455241.1">
    <property type="nucleotide sequence ID" value="NZ_CP042875.1"/>
</dbReference>
<dbReference type="PRINTS" id="PR01950">
    <property type="entry name" value="LANCSUPER"/>
</dbReference>
<protein>
    <submittedName>
        <fullName evidence="2">Type 2 lantipeptide synthetase LanM</fullName>
    </submittedName>
</protein>
<dbReference type="SMART" id="SM01260">
    <property type="entry name" value="LANC_like"/>
    <property type="match status" value="1"/>
</dbReference>
<dbReference type="PIRSF" id="PIRSF037228">
    <property type="entry name" value="Lant_mod_RumM"/>
    <property type="match status" value="1"/>
</dbReference>
<dbReference type="Pfam" id="PF05147">
    <property type="entry name" value="LANC_like"/>
    <property type="match status" value="1"/>
</dbReference>
<feature type="domain" description="Lantibiotic biosynthesis protein dehydration" evidence="1">
    <location>
        <begin position="205"/>
        <end position="576"/>
    </location>
</feature>
<dbReference type="GO" id="GO:0031179">
    <property type="term" value="P:peptide modification"/>
    <property type="evidence" value="ECO:0007669"/>
    <property type="project" value="InterPro"/>
</dbReference>
<geneLocation type="plasmid" evidence="2">
    <name>unnamed1</name>
</geneLocation>
<evidence type="ECO:0000259" key="1">
    <source>
        <dbReference type="Pfam" id="PF13575"/>
    </source>
</evidence>
<sequence>MLTNLHKSLNIRERYDLMSKYIKDSKEYNSDSLSNWRTEMSILSDEEFEQMLKYNNYKMNIFSFAVDKNPSEEINNLYKQKAKESHWYNTFIEIMENTDLDEVLDSERAGMLFILRPFIDFVKKELSIFVSKHDYHNIVSQNILESLIEQFAISIAEVAQKSLVLELNLDRENDVLVGPTPEDRFVFFVKQYKDKDKLIDFFDKYVVLTRLLSTITPNFISNIKVLFNRLDKHKNDILQTFTIQDPLLLTDIKIGQGDTHNKGNTVIELIFNKDYKIIYKPKNLEISKMYNEIIEYFNEKDNILDMKIVKGIYEDEYSFEEFIPYEQCHNKVQLAHYYERFGQVMAILYLLNASDMHLENLIANGEYPVAIDLETLFQQPIMHALDEYPILKKARLQMFNNVVSTMLLPHGARSDREDEVGIDLSALDGKGVKINKKILQPVNIGTDEMRYEHLEFKTSDSNNIPYLETVNNKVGYKDYIIEIINGFRNICNIALNNKKDLIELCNDFENKIVRIIVRDTSQYGNILQHSHHPDLLQDMLDREKVLENMWTHSFSNKEIIKHEIEDMLINDIPIFFNKIGTKDVTSSNGELMLSIQQYDGKELVINKVNNLTEDEINKQVSVMNISFGLYPEKEQMQKQPKLLQQNTFGEFDLKEEAIRIADDIIQNAIVEEDKIMWIAVNPEEGDKWSIGLIDDDFYDGLSGVYLFLHTLYVETQKEEYLDYANRVLKTLNHHAVKNELGMNSSSIGIMHAVSRIKNKKLSRALREELKNQVNYIDDQEIDITHTDYLNGSISLINTLINIYENSKDANYLSLAIKYAEKYIKLPIKEKINNDISFGHGYISIALVFFRLWKCTNNQRYYNLGEDFYNEFYASFEEHKKEEFKDLNFSWCRGILGILIAELEIMNILDKERHSSVVEALEPSLLNMDMSGNDGLCHGNIAVTEYFLKKYEYSKNEEDLKMAQIIVQNIINRNHRENRFMLRYAKGFKSIGLFTGLSGIGYQMLRVSNPEKIKSILD</sequence>
<keyword evidence="2" id="KW-0614">Plasmid</keyword>
<evidence type="ECO:0000313" key="2">
    <source>
        <dbReference type="EMBL" id="QEF20360.1"/>
    </source>
</evidence>
<dbReference type="InterPro" id="IPR017146">
    <property type="entry name" value="Lanti_2_LanM"/>
</dbReference>
<dbReference type="GO" id="GO:0005975">
    <property type="term" value="P:carbohydrate metabolic process"/>
    <property type="evidence" value="ECO:0007669"/>
    <property type="project" value="InterPro"/>
</dbReference>
<proteinExistence type="predicted"/>